<accession>A0A3B1DZK0</accession>
<evidence type="ECO:0000313" key="1">
    <source>
        <dbReference type="EMBL" id="VAX41848.1"/>
    </source>
</evidence>
<proteinExistence type="predicted"/>
<feature type="non-terminal residue" evidence="1">
    <location>
        <position position="1"/>
    </location>
</feature>
<protein>
    <submittedName>
        <fullName evidence="1">Uncharacterized protein</fullName>
    </submittedName>
</protein>
<dbReference type="AlphaFoldDB" id="A0A3B1DZK0"/>
<sequence length="88" mass="9182">SDATAFATPPHYDPAALQDGERIVLGAFSTQPDLPLGKTRIARVHLRLVGPPPTLALSLTVAGNANADPIDAKTSFTTTFQTQNGSNP</sequence>
<dbReference type="EMBL" id="UOGK01000600">
    <property type="protein sequence ID" value="VAX41848.1"/>
    <property type="molecule type" value="Genomic_DNA"/>
</dbReference>
<gene>
    <name evidence="1" type="ORF">MNBD_PLANCTO03-1978</name>
</gene>
<reference evidence="1" key="1">
    <citation type="submission" date="2018-06" db="EMBL/GenBank/DDBJ databases">
        <authorList>
            <person name="Zhirakovskaya E."/>
        </authorList>
    </citation>
    <scope>NUCLEOTIDE SEQUENCE</scope>
</reference>
<name>A0A3B1DZK0_9ZZZZ</name>
<organism evidence="1">
    <name type="scientific">hydrothermal vent metagenome</name>
    <dbReference type="NCBI Taxonomy" id="652676"/>
    <lineage>
        <taxon>unclassified sequences</taxon>
        <taxon>metagenomes</taxon>
        <taxon>ecological metagenomes</taxon>
    </lineage>
</organism>